<dbReference type="EMBL" id="JAKOGI010003702">
    <property type="protein sequence ID" value="KAJ8420221.1"/>
    <property type="molecule type" value="Genomic_DNA"/>
</dbReference>
<dbReference type="Proteomes" id="UP001153076">
    <property type="component" value="Unassembled WGS sequence"/>
</dbReference>
<dbReference type="EMBL" id="JAKOGI010002800">
    <property type="protein sequence ID" value="KAJ8421302.1"/>
    <property type="molecule type" value="Genomic_DNA"/>
</dbReference>
<sequence length="207" mass="23590">MEATIVDDWAIVVREVFGYICLGVYLKRGGNGVLTYHGGSSDCILMRQNMGIADVVKVAEEIMGKGFRECRLWYNTKFNQNIIMPLQGDVDVVKLVKGNDEFSCMYVTKMEGLIRISVARIEYNDVEIKYARLSMKTVGSDRWMVRKRRRRTSYSRNKCKFRTNGEGSDIGDMLMNNVHHLATHDMASMDSRTGHVIGGEALDDDYH</sequence>
<comment type="caution">
    <text evidence="2">The sequence shown here is derived from an EMBL/GenBank/DDBJ whole genome shotgun (WGS) entry which is preliminary data.</text>
</comment>
<evidence type="ECO:0000313" key="3">
    <source>
        <dbReference type="Proteomes" id="UP001153076"/>
    </source>
</evidence>
<protein>
    <submittedName>
        <fullName evidence="2">Uncharacterized protein</fullName>
    </submittedName>
</protein>
<evidence type="ECO:0000313" key="2">
    <source>
        <dbReference type="EMBL" id="KAJ8421302.1"/>
    </source>
</evidence>
<evidence type="ECO:0000313" key="1">
    <source>
        <dbReference type="EMBL" id="KAJ8420221.1"/>
    </source>
</evidence>
<proteinExistence type="predicted"/>
<gene>
    <name evidence="1" type="ORF">Cgig2_020792</name>
    <name evidence="2" type="ORF">Cgig2_030903</name>
</gene>
<name>A0A9Q1GL70_9CARY</name>
<organism evidence="2 3">
    <name type="scientific">Carnegiea gigantea</name>
    <dbReference type="NCBI Taxonomy" id="171969"/>
    <lineage>
        <taxon>Eukaryota</taxon>
        <taxon>Viridiplantae</taxon>
        <taxon>Streptophyta</taxon>
        <taxon>Embryophyta</taxon>
        <taxon>Tracheophyta</taxon>
        <taxon>Spermatophyta</taxon>
        <taxon>Magnoliopsida</taxon>
        <taxon>eudicotyledons</taxon>
        <taxon>Gunneridae</taxon>
        <taxon>Pentapetalae</taxon>
        <taxon>Caryophyllales</taxon>
        <taxon>Cactineae</taxon>
        <taxon>Cactaceae</taxon>
        <taxon>Cactoideae</taxon>
        <taxon>Echinocereeae</taxon>
        <taxon>Carnegiea</taxon>
    </lineage>
</organism>
<dbReference type="AlphaFoldDB" id="A0A9Q1GL70"/>
<keyword evidence="3" id="KW-1185">Reference proteome</keyword>
<accession>A0A9Q1GL70</accession>
<reference evidence="2" key="1">
    <citation type="submission" date="2022-04" db="EMBL/GenBank/DDBJ databases">
        <title>Carnegiea gigantea Genome sequencing and assembly v2.</title>
        <authorList>
            <person name="Copetti D."/>
            <person name="Sanderson M.J."/>
            <person name="Burquez A."/>
            <person name="Wojciechowski M.F."/>
        </authorList>
    </citation>
    <scope>NUCLEOTIDE SEQUENCE</scope>
    <source>
        <strain evidence="2">SGP5-SGP5p</strain>
        <tissue evidence="2">Aerial part</tissue>
    </source>
</reference>